<proteinExistence type="predicted"/>
<evidence type="ECO:0000313" key="4">
    <source>
        <dbReference type="Proteomes" id="UP000198372"/>
    </source>
</evidence>
<keyword evidence="2" id="KW-0812">Transmembrane</keyword>
<sequence length="610" mass="70494">MVAQQSTVTKLILIVVISIRIAPFLLQGFVAYFILIPCLEVFVFVVMLLSIVVDWQAAMYRRLQWFAAQPGVWAKKQEQRLKERARLSIRERRLPRRSKRIYLPAELFFYEIMRMYIHKGDHLPYALSKSPPETYIHFVSPPRVSAFIKVHEQQGALVEIQLLNRRAQVWARRELYRVVTICHWDRFRKFLHLIGEDLSECPLYPASSADPNSPLDVVEMIPAARLVRVLILAGEWVVGHEEATRVFSSCRWIHTCELELVRQVKFRHLEMLKNLTSLSISSVVFDTPWRNNDTEGQTYEFPHLRRLSLSGLHLDRRWGALSVHEFFLSRPKLPSLVCLSISNCNPITPLEQDSSNPSEPMLGPNLAHQLRYLSIDRPYFGCGPDVGLDKLELLNVVVNGPKGTTDRVFPFWDPSVSDLAAQAARATWEETLRMLSTDRRLPPVPRRGAQELRLQLDKPVALTPAFWTYLDKWLIERVIPSDLAERYRSPLMKLQRTQASHRLVRLRLAMHCAPKDPVVTPPCKEMKTFLHDLGKLDVDIVWEASLTAVEMMNNPKTKLEAARPFKDPFHRLVWGPTLRLDPRWEEEGGGAAARFEEGGMEESALRWEER</sequence>
<protein>
    <submittedName>
        <fullName evidence="3">BQ2448_5995 protein</fullName>
    </submittedName>
</protein>
<evidence type="ECO:0000256" key="2">
    <source>
        <dbReference type="SAM" id="Phobius"/>
    </source>
</evidence>
<dbReference type="Proteomes" id="UP000198372">
    <property type="component" value="Unassembled WGS sequence"/>
</dbReference>
<name>A0A238F3N1_9BASI</name>
<gene>
    <name evidence="3" type="ORF">BQ2448_5995</name>
</gene>
<accession>A0A238F3N1</accession>
<evidence type="ECO:0000313" key="3">
    <source>
        <dbReference type="EMBL" id="SCV67349.1"/>
    </source>
</evidence>
<feature type="transmembrane region" description="Helical" evidence="2">
    <location>
        <begin position="32"/>
        <end position="53"/>
    </location>
</feature>
<feature type="transmembrane region" description="Helical" evidence="2">
    <location>
        <begin position="101"/>
        <end position="117"/>
    </location>
</feature>
<feature type="transmembrane region" description="Helical" evidence="2">
    <location>
        <begin position="7"/>
        <end position="26"/>
    </location>
</feature>
<dbReference type="Gene3D" id="3.80.10.10">
    <property type="entry name" value="Ribonuclease Inhibitor"/>
    <property type="match status" value="1"/>
</dbReference>
<dbReference type="EMBL" id="FMSP01000001">
    <property type="protein sequence ID" value="SCV67349.1"/>
    <property type="molecule type" value="Genomic_DNA"/>
</dbReference>
<reference evidence="4" key="1">
    <citation type="submission" date="2016-09" db="EMBL/GenBank/DDBJ databases">
        <authorList>
            <person name="Jeantristanb JTB J.-T."/>
            <person name="Ricardo R."/>
        </authorList>
    </citation>
    <scope>NUCLEOTIDE SEQUENCE [LARGE SCALE GENOMIC DNA]</scope>
</reference>
<keyword evidence="4" id="KW-1185">Reference proteome</keyword>
<keyword evidence="2" id="KW-0472">Membrane</keyword>
<evidence type="ECO:0000256" key="1">
    <source>
        <dbReference type="SAM" id="MobiDB-lite"/>
    </source>
</evidence>
<dbReference type="SUPFAM" id="SSF52047">
    <property type="entry name" value="RNI-like"/>
    <property type="match status" value="1"/>
</dbReference>
<dbReference type="AlphaFoldDB" id="A0A238F3N1"/>
<organism evidence="3 4">
    <name type="scientific">Microbotryum intermedium</name>
    <dbReference type="NCBI Taxonomy" id="269621"/>
    <lineage>
        <taxon>Eukaryota</taxon>
        <taxon>Fungi</taxon>
        <taxon>Dikarya</taxon>
        <taxon>Basidiomycota</taxon>
        <taxon>Pucciniomycotina</taxon>
        <taxon>Microbotryomycetes</taxon>
        <taxon>Microbotryales</taxon>
        <taxon>Microbotryaceae</taxon>
        <taxon>Microbotryum</taxon>
    </lineage>
</organism>
<dbReference type="InterPro" id="IPR032675">
    <property type="entry name" value="LRR_dom_sf"/>
</dbReference>
<keyword evidence="2" id="KW-1133">Transmembrane helix</keyword>
<feature type="region of interest" description="Disordered" evidence="1">
    <location>
        <begin position="589"/>
        <end position="610"/>
    </location>
</feature>